<evidence type="ECO:0000256" key="1">
    <source>
        <dbReference type="ARBA" id="ARBA00004651"/>
    </source>
</evidence>
<sequence>MTFGARVLKTGIAVTLALYISDLLAFKPPVIAAVAAIFAMQPSIYRSWRYFLEQLQTNTLGAALAMGAGTIFSNKPIAVGLVCILVIMICLKMGMEETVGLTLVTVIAVMEASGQWEFALNRFLLSLIGIASACLINIVFFPPRPKEQFIVQIHTVFDKLSLLLRTVISDEIKEKVFREEKRGLEDSLHSLSEKYKLFEEEIKRLRKGKFGQVRLLVVYKQMLHGLRTGLTVLDVVEQHYFQAARSAETDKRYDAHLERLIKLHEHIMLKFDGKIKADSASHLNERENEAFIQETACRMDGGKDGPVRLTIVASAMYDYGHQLFRLDRLVEHYLKGTEDRESESLLPAWLRR</sequence>
<feature type="coiled-coil region" evidence="6">
    <location>
        <begin position="181"/>
        <end position="208"/>
    </location>
</feature>
<keyword evidence="6" id="KW-0175">Coiled coil</keyword>
<feature type="transmembrane region" description="Helical" evidence="7">
    <location>
        <begin position="12"/>
        <end position="40"/>
    </location>
</feature>
<protein>
    <submittedName>
        <fullName evidence="8">Aromatic acid exporter family protein</fullName>
    </submittedName>
</protein>
<evidence type="ECO:0000313" key="9">
    <source>
        <dbReference type="Proteomes" id="UP001305702"/>
    </source>
</evidence>
<reference evidence="8 9" key="1">
    <citation type="submission" date="2022-02" db="EMBL/GenBank/DDBJ databases">
        <title>Paenibacillus sp. MBLB1776 Whole Genome Shotgun Sequencing.</title>
        <authorList>
            <person name="Hwang C.Y."/>
            <person name="Cho E.-S."/>
            <person name="Seo M.-J."/>
        </authorList>
    </citation>
    <scope>NUCLEOTIDE SEQUENCE [LARGE SCALE GENOMIC DNA]</scope>
    <source>
        <strain evidence="8 9">MBLB1776</strain>
    </source>
</reference>
<feature type="transmembrane region" description="Helical" evidence="7">
    <location>
        <begin position="122"/>
        <end position="141"/>
    </location>
</feature>
<gene>
    <name evidence="8" type="ORF">MJA45_05505</name>
</gene>
<dbReference type="KEGG" id="paun:MJA45_05505"/>
<evidence type="ECO:0000256" key="2">
    <source>
        <dbReference type="ARBA" id="ARBA00022475"/>
    </source>
</evidence>
<comment type="subcellular location">
    <subcellularLocation>
        <location evidence="1">Cell membrane</location>
        <topology evidence="1">Multi-pass membrane protein</topology>
    </subcellularLocation>
</comment>
<evidence type="ECO:0000256" key="4">
    <source>
        <dbReference type="ARBA" id="ARBA00022989"/>
    </source>
</evidence>
<evidence type="ECO:0000256" key="6">
    <source>
        <dbReference type="SAM" id="Coils"/>
    </source>
</evidence>
<organism evidence="8 9">
    <name type="scientific">Paenibacillus aurantius</name>
    <dbReference type="NCBI Taxonomy" id="2918900"/>
    <lineage>
        <taxon>Bacteria</taxon>
        <taxon>Bacillati</taxon>
        <taxon>Bacillota</taxon>
        <taxon>Bacilli</taxon>
        <taxon>Bacillales</taxon>
        <taxon>Paenibacillaceae</taxon>
        <taxon>Paenibacillus</taxon>
    </lineage>
</organism>
<dbReference type="PANTHER" id="PTHR40064">
    <property type="entry name" value="MEMBRANE PROTEIN-RELATED"/>
    <property type="match status" value="1"/>
</dbReference>
<name>A0AA96REI6_9BACL</name>
<dbReference type="InterPro" id="IPR010343">
    <property type="entry name" value="ArAE_1"/>
</dbReference>
<proteinExistence type="predicted"/>
<evidence type="ECO:0000256" key="7">
    <source>
        <dbReference type="SAM" id="Phobius"/>
    </source>
</evidence>
<dbReference type="Pfam" id="PF06081">
    <property type="entry name" value="ArAE_1"/>
    <property type="match status" value="1"/>
</dbReference>
<dbReference type="GO" id="GO:0005886">
    <property type="term" value="C:plasma membrane"/>
    <property type="evidence" value="ECO:0007669"/>
    <property type="project" value="UniProtKB-SubCell"/>
</dbReference>
<dbReference type="InterPro" id="IPR052984">
    <property type="entry name" value="UPF0421"/>
</dbReference>
<keyword evidence="4 7" id="KW-1133">Transmembrane helix</keyword>
<keyword evidence="2" id="KW-1003">Cell membrane</keyword>
<evidence type="ECO:0000313" key="8">
    <source>
        <dbReference type="EMBL" id="WNQ12490.1"/>
    </source>
</evidence>
<accession>A0AA96REI6</accession>
<dbReference type="EMBL" id="CP130318">
    <property type="protein sequence ID" value="WNQ12490.1"/>
    <property type="molecule type" value="Genomic_DNA"/>
</dbReference>
<dbReference type="RefSeq" id="WP_315606267.1">
    <property type="nucleotide sequence ID" value="NZ_CP130318.1"/>
</dbReference>
<evidence type="ECO:0000256" key="5">
    <source>
        <dbReference type="ARBA" id="ARBA00023136"/>
    </source>
</evidence>
<keyword evidence="9" id="KW-1185">Reference proteome</keyword>
<keyword evidence="5 7" id="KW-0472">Membrane</keyword>
<dbReference type="Proteomes" id="UP001305702">
    <property type="component" value="Chromosome"/>
</dbReference>
<dbReference type="PANTHER" id="PTHR40064:SF1">
    <property type="entry name" value="MEMBRANE PROTEIN"/>
    <property type="match status" value="1"/>
</dbReference>
<dbReference type="AlphaFoldDB" id="A0AA96REI6"/>
<evidence type="ECO:0000256" key="3">
    <source>
        <dbReference type="ARBA" id="ARBA00022692"/>
    </source>
</evidence>
<keyword evidence="3 7" id="KW-0812">Transmembrane</keyword>
<feature type="transmembrane region" description="Helical" evidence="7">
    <location>
        <begin position="60"/>
        <end position="91"/>
    </location>
</feature>